<feature type="non-terminal residue" evidence="1">
    <location>
        <position position="1"/>
    </location>
</feature>
<accession>A0A9N9NLB3</accession>
<comment type="caution">
    <text evidence="1">The sequence shown here is derived from an EMBL/GenBank/DDBJ whole genome shotgun (WGS) entry which is preliminary data.</text>
</comment>
<proteinExistence type="predicted"/>
<reference evidence="1" key="1">
    <citation type="submission" date="2021-06" db="EMBL/GenBank/DDBJ databases">
        <authorList>
            <person name="Kallberg Y."/>
            <person name="Tangrot J."/>
            <person name="Rosling A."/>
        </authorList>
    </citation>
    <scope>NUCLEOTIDE SEQUENCE</scope>
    <source>
        <strain evidence="1">IN212</strain>
    </source>
</reference>
<protein>
    <submittedName>
        <fullName evidence="1">18211_t:CDS:1</fullName>
    </submittedName>
</protein>
<gene>
    <name evidence="1" type="ORF">RFULGI_LOCUS13098</name>
</gene>
<dbReference type="AlphaFoldDB" id="A0A9N9NLB3"/>
<keyword evidence="2" id="KW-1185">Reference proteome</keyword>
<name>A0A9N9NLB3_9GLOM</name>
<evidence type="ECO:0000313" key="2">
    <source>
        <dbReference type="Proteomes" id="UP000789396"/>
    </source>
</evidence>
<dbReference type="Proteomes" id="UP000789396">
    <property type="component" value="Unassembled WGS sequence"/>
</dbReference>
<evidence type="ECO:0000313" key="1">
    <source>
        <dbReference type="EMBL" id="CAG8744058.1"/>
    </source>
</evidence>
<organism evidence="1 2">
    <name type="scientific">Racocetra fulgida</name>
    <dbReference type="NCBI Taxonomy" id="60492"/>
    <lineage>
        <taxon>Eukaryota</taxon>
        <taxon>Fungi</taxon>
        <taxon>Fungi incertae sedis</taxon>
        <taxon>Mucoromycota</taxon>
        <taxon>Glomeromycotina</taxon>
        <taxon>Glomeromycetes</taxon>
        <taxon>Diversisporales</taxon>
        <taxon>Gigasporaceae</taxon>
        <taxon>Racocetra</taxon>
    </lineage>
</organism>
<feature type="non-terminal residue" evidence="1">
    <location>
        <position position="104"/>
    </location>
</feature>
<sequence>INKNNPAIEATIYEINTESNNSNFECCMTIYENDLELIEATEDVVTNSIEPVLENGFAFTITHSELDKLDEISRRHTYKYMKGQLYVLKKKAHNIKKCNRDHHS</sequence>
<dbReference type="EMBL" id="CAJVPZ010033338">
    <property type="protein sequence ID" value="CAG8744058.1"/>
    <property type="molecule type" value="Genomic_DNA"/>
</dbReference>